<dbReference type="SUPFAM" id="SSF75011">
    <property type="entry name" value="3-carboxy-cis,cis-mucoante lactonizing enzyme"/>
    <property type="match status" value="1"/>
</dbReference>
<dbReference type="Proteomes" id="UP000787625">
    <property type="component" value="Unassembled WGS sequence"/>
</dbReference>
<dbReference type="AlphaFoldDB" id="A0A9D2UJI2"/>
<accession>A0A9D2UJI2</accession>
<proteinExistence type="predicted"/>
<name>A0A9D2UJI2_9BACT</name>
<dbReference type="InterPro" id="IPR003961">
    <property type="entry name" value="FN3_dom"/>
</dbReference>
<feature type="chain" id="PRO_5039579430" evidence="1">
    <location>
        <begin position="28"/>
        <end position="732"/>
    </location>
</feature>
<sequence>MAKPNCIMRINMLLSLTLASTAIFAQATNERISMEGVDVMASITFGEENEIGENMVGIYELPYSNSYRPLTSTPLISGFFAGGSTYHDGKIYCNRYDDSGNTQLVRPVWQVYDADTYQLLYERELGDNCEYTTRSLAYDRTTDMIYGFVTDYSDTHLVRIDPETGEMTRIGENFERYNHYGSLACSRDGQLFAIVVDNDYEAGTSDLMLAKIRKTDARLVKVGSISCNNLMGEDLLIYMNYDQALFFNNETDELYWFMGSSSTELNDLYTPLFRINTLTAEATLVSYMDKVHHISGAFLKEPDQGAPAIIRDFSFIADQEGAVSGRLQIDMPQTTYGGSSLDGMPLTLTVSEGGTTIISAETTGGETFISDELSLSGGTHTLSVTVSNDVGNSPTVEREIYVGYDIPAAPSNVTLTYEGLTTTLTWDAPTEGINGMPINPDNFTYTVVRYPYEVTVAEGLKECRFVETHPADMTRYIYTVRAIDGDRVGEFSYSNALIIGEPLRPPYGGIFTDVADMYNYYTLIDANGDGYCWTYDSNTASAVYIYNQFEDADDWMISPLITFEAATTYELTFKAYSSMAEYPESLEVRLGRDRTPEAMTELLLELPEVPAVDEDNPVQEFSTEFTTDDEGLYFYGFHVVSPMFHEYLYIFDIKVQAKGSGQGLSDNTQQSIRVVTGERHLSINNPERLEMAIYDTRGISVCRTNDSDVELELPEGIYIIKTPDGVQKTMVH</sequence>
<dbReference type="Gene3D" id="2.60.40.10">
    <property type="entry name" value="Immunoglobulins"/>
    <property type="match status" value="1"/>
</dbReference>
<comment type="caution">
    <text evidence="2">The sequence shown here is derived from an EMBL/GenBank/DDBJ whole genome shotgun (WGS) entry which is preliminary data.</text>
</comment>
<dbReference type="InterPro" id="IPR013783">
    <property type="entry name" value="Ig-like_fold"/>
</dbReference>
<dbReference type="CDD" id="cd00063">
    <property type="entry name" value="FN3"/>
    <property type="match status" value="1"/>
</dbReference>
<protein>
    <submittedName>
        <fullName evidence="2">Choice-of-anchor J domain-containing protein</fullName>
    </submittedName>
</protein>
<feature type="signal peptide" evidence="1">
    <location>
        <begin position="1"/>
        <end position="27"/>
    </location>
</feature>
<dbReference type="Gene3D" id="2.60.120.200">
    <property type="match status" value="1"/>
</dbReference>
<reference evidence="2" key="2">
    <citation type="submission" date="2021-04" db="EMBL/GenBank/DDBJ databases">
        <authorList>
            <person name="Gilroy R."/>
        </authorList>
    </citation>
    <scope>NUCLEOTIDE SEQUENCE</scope>
    <source>
        <strain evidence="2">MalCec1-1739</strain>
    </source>
</reference>
<evidence type="ECO:0000313" key="2">
    <source>
        <dbReference type="EMBL" id="HJD53538.1"/>
    </source>
</evidence>
<dbReference type="NCBIfam" id="NF038128">
    <property type="entry name" value="choice_anch_J"/>
    <property type="match status" value="1"/>
</dbReference>
<evidence type="ECO:0000256" key="1">
    <source>
        <dbReference type="SAM" id="SignalP"/>
    </source>
</evidence>
<organism evidence="2 3">
    <name type="scientific">Candidatus Avibacteroides avistercoris</name>
    <dbReference type="NCBI Taxonomy" id="2840690"/>
    <lineage>
        <taxon>Bacteria</taxon>
        <taxon>Pseudomonadati</taxon>
        <taxon>Bacteroidota</taxon>
        <taxon>Bacteroidia</taxon>
        <taxon>Bacteroidales</taxon>
        <taxon>Bacteroidaceae</taxon>
        <taxon>Bacteroidaceae incertae sedis</taxon>
        <taxon>Candidatus Avibacteroides</taxon>
    </lineage>
</organism>
<keyword evidence="1" id="KW-0732">Signal</keyword>
<gene>
    <name evidence="2" type="ORF">IAA93_07435</name>
</gene>
<dbReference type="InterPro" id="IPR036116">
    <property type="entry name" value="FN3_sf"/>
</dbReference>
<dbReference type="EMBL" id="DWUP01000174">
    <property type="protein sequence ID" value="HJD53538.1"/>
    <property type="molecule type" value="Genomic_DNA"/>
</dbReference>
<evidence type="ECO:0000313" key="3">
    <source>
        <dbReference type="Proteomes" id="UP000787625"/>
    </source>
</evidence>
<reference evidence="2" key="1">
    <citation type="journal article" date="2021" name="PeerJ">
        <title>Extensive microbial diversity within the chicken gut microbiome revealed by metagenomics and culture.</title>
        <authorList>
            <person name="Gilroy R."/>
            <person name="Ravi A."/>
            <person name="Getino M."/>
            <person name="Pursley I."/>
            <person name="Horton D.L."/>
            <person name="Alikhan N.F."/>
            <person name="Baker D."/>
            <person name="Gharbi K."/>
            <person name="Hall N."/>
            <person name="Watson M."/>
            <person name="Adriaenssens E.M."/>
            <person name="Foster-Nyarko E."/>
            <person name="Jarju S."/>
            <person name="Secka A."/>
            <person name="Antonio M."/>
            <person name="Oren A."/>
            <person name="Chaudhuri R.R."/>
            <person name="La Ragione R."/>
            <person name="Hildebrand F."/>
            <person name="Pallen M.J."/>
        </authorList>
    </citation>
    <scope>NUCLEOTIDE SEQUENCE</scope>
    <source>
        <strain evidence="2">MalCec1-1739</strain>
    </source>
</reference>
<dbReference type="SUPFAM" id="SSF49265">
    <property type="entry name" value="Fibronectin type III"/>
    <property type="match status" value="1"/>
</dbReference>